<protein>
    <submittedName>
        <fullName evidence="2">Uncharacterized protein</fullName>
    </submittedName>
</protein>
<keyword evidence="1" id="KW-0812">Transmembrane</keyword>
<evidence type="ECO:0000313" key="3">
    <source>
        <dbReference type="Proteomes" id="UP000284902"/>
    </source>
</evidence>
<name>A0A414P0H8_9FIRM</name>
<feature type="transmembrane region" description="Helical" evidence="1">
    <location>
        <begin position="6"/>
        <end position="27"/>
    </location>
</feature>
<sequence length="161" mass="19081">MEFSIFRLEIRGILFGIAVLCYIVYCIKKRKFLFALFLKKKSVVEQYKYNGRNDIKLLRGANLMLLITVIFILVYIMKIIFDIPYIINKEYFYIKGYTIEQSHGGADVSHERRSIFVKDEDTGKVFEITVFSEYIDENEFLEVEFLPHTKYGAIISREKSR</sequence>
<reference evidence="2 3" key="1">
    <citation type="submission" date="2018-08" db="EMBL/GenBank/DDBJ databases">
        <title>A genome reference for cultivated species of the human gut microbiota.</title>
        <authorList>
            <person name="Zou Y."/>
            <person name="Xue W."/>
            <person name="Luo G."/>
        </authorList>
    </citation>
    <scope>NUCLEOTIDE SEQUENCE [LARGE SCALE GENOMIC DNA]</scope>
    <source>
        <strain evidence="2 3">AM25-1LB</strain>
    </source>
</reference>
<organism evidence="2 3">
    <name type="scientific">[Ruminococcus] lactaris</name>
    <dbReference type="NCBI Taxonomy" id="46228"/>
    <lineage>
        <taxon>Bacteria</taxon>
        <taxon>Bacillati</taxon>
        <taxon>Bacillota</taxon>
        <taxon>Clostridia</taxon>
        <taxon>Lachnospirales</taxon>
        <taxon>Lachnospiraceae</taxon>
        <taxon>Mediterraneibacter</taxon>
    </lineage>
</organism>
<evidence type="ECO:0000313" key="2">
    <source>
        <dbReference type="EMBL" id="RHF55081.1"/>
    </source>
</evidence>
<dbReference type="EMBL" id="QRHG01000069">
    <property type="protein sequence ID" value="RHF55081.1"/>
    <property type="molecule type" value="Genomic_DNA"/>
</dbReference>
<evidence type="ECO:0000256" key="1">
    <source>
        <dbReference type="SAM" id="Phobius"/>
    </source>
</evidence>
<dbReference type="Proteomes" id="UP000284902">
    <property type="component" value="Unassembled WGS sequence"/>
</dbReference>
<comment type="caution">
    <text evidence="2">The sequence shown here is derived from an EMBL/GenBank/DDBJ whole genome shotgun (WGS) entry which is preliminary data.</text>
</comment>
<proteinExistence type="predicted"/>
<feature type="transmembrane region" description="Helical" evidence="1">
    <location>
        <begin position="61"/>
        <end position="81"/>
    </location>
</feature>
<dbReference type="RefSeq" id="WP_118213349.1">
    <property type="nucleotide sequence ID" value="NZ_JAQEAN010000073.1"/>
</dbReference>
<dbReference type="AlphaFoldDB" id="A0A414P0H8"/>
<accession>A0A414P0H8</accession>
<gene>
    <name evidence="2" type="ORF">DW672_13820</name>
</gene>
<keyword evidence="1" id="KW-0472">Membrane</keyword>
<keyword evidence="1" id="KW-1133">Transmembrane helix</keyword>